<reference evidence="2 3" key="1">
    <citation type="submission" date="2014-11" db="EMBL/GenBank/DDBJ databases">
        <title>Pan-genome of Gallibacterium spp.</title>
        <authorList>
            <person name="Kudirkiene E."/>
            <person name="Bojesen A.M."/>
        </authorList>
    </citation>
    <scope>NUCLEOTIDE SEQUENCE [LARGE SCALE GENOMIC DNA]</scope>
    <source>
        <strain evidence="2 3">F151</strain>
    </source>
</reference>
<gene>
    <name evidence="2" type="ORF">QV01_07020</name>
</gene>
<feature type="domain" description="CYTH" evidence="1">
    <location>
        <begin position="2"/>
        <end position="204"/>
    </location>
</feature>
<dbReference type="PATRIC" id="fig|505345.7.peg.1384"/>
<evidence type="ECO:0000313" key="3">
    <source>
        <dbReference type="Proteomes" id="UP000243558"/>
    </source>
</evidence>
<organism evidence="2 3">
    <name type="scientific">Gallibacterium genomosp. 3</name>
    <dbReference type="NCBI Taxonomy" id="505345"/>
    <lineage>
        <taxon>Bacteria</taxon>
        <taxon>Pseudomonadati</taxon>
        <taxon>Pseudomonadota</taxon>
        <taxon>Gammaproteobacteria</taxon>
        <taxon>Pasteurellales</taxon>
        <taxon>Pasteurellaceae</taxon>
        <taxon>Gallibacterium</taxon>
    </lineage>
</organism>
<dbReference type="SMART" id="SM01118">
    <property type="entry name" value="CYTH"/>
    <property type="match status" value="1"/>
</dbReference>
<dbReference type="GO" id="GO:0050355">
    <property type="term" value="F:inorganic triphosphate phosphatase activity"/>
    <property type="evidence" value="ECO:0007669"/>
    <property type="project" value="InterPro"/>
</dbReference>
<dbReference type="CDD" id="cd07756">
    <property type="entry name" value="CYTH-like_Pase_CHAD"/>
    <property type="match status" value="1"/>
</dbReference>
<comment type="caution">
    <text evidence="2">The sequence shown here is derived from an EMBL/GenBank/DDBJ whole genome shotgun (WGS) entry which is preliminary data.</text>
</comment>
<dbReference type="OrthoDB" id="3034217at2"/>
<dbReference type="Pfam" id="PF01928">
    <property type="entry name" value="CYTH"/>
    <property type="match status" value="1"/>
</dbReference>
<sequence length="350" mass="40417">MSPEIELKLSANQDVINSIKQELSHFKLIKQQQVFSQNSYFDTQDYFFSTQKMGLRVRTENDTYTMTLKTAGKEQGGLHIRPEYNVALTEPTPNLTLFSQYPELQLAQDYQTLQATLQPIFSTNFQREYYVLETGKGTQLEIAIDQGKIEANQQQAPISEIEIELKSGEITDVLNFVQNLLFLDGMRIGQESKAERGYQLAGLGKTYQLVSIDDWRHLLETKFSSAAEQLEALLQFELRLLKRLDKSLSGELAQEAFAVTELIGLFFNLYQCYCNETALFNQLSEQSSERAELVSELQEVNQLFYQQLRQIIARHVEQQDHHKAIDQLFELTSRGKYLQRIMNLLKLTLK</sequence>
<dbReference type="EMBL" id="JTJM01000032">
    <property type="protein sequence ID" value="OBW91564.1"/>
    <property type="molecule type" value="Genomic_DNA"/>
</dbReference>
<evidence type="ECO:0000313" key="2">
    <source>
        <dbReference type="EMBL" id="OBW91564.1"/>
    </source>
</evidence>
<accession>A0A1A7NRC9</accession>
<dbReference type="InterPro" id="IPR023577">
    <property type="entry name" value="CYTH_domain"/>
</dbReference>
<dbReference type="PROSITE" id="PS51707">
    <property type="entry name" value="CYTH"/>
    <property type="match status" value="1"/>
</dbReference>
<dbReference type="Gene3D" id="2.40.320.10">
    <property type="entry name" value="Hypothetical Protein Pfu-838710-001"/>
    <property type="match status" value="1"/>
</dbReference>
<dbReference type="GO" id="GO:0046872">
    <property type="term" value="F:metal ion binding"/>
    <property type="evidence" value="ECO:0007669"/>
    <property type="project" value="TreeGrafter"/>
</dbReference>
<dbReference type="PANTHER" id="PTHR39569:SF1">
    <property type="entry name" value="INORGANIC TRIPHOSPHATASE"/>
    <property type="match status" value="1"/>
</dbReference>
<proteinExistence type="predicted"/>
<keyword evidence="3" id="KW-1185">Reference proteome</keyword>
<dbReference type="InterPro" id="IPR033469">
    <property type="entry name" value="CYTH-like_dom_sf"/>
</dbReference>
<dbReference type="PANTHER" id="PTHR39569">
    <property type="entry name" value="INORGANIC TRIPHOSPHATASE"/>
    <property type="match status" value="1"/>
</dbReference>
<dbReference type="RefSeq" id="WP_065239470.1">
    <property type="nucleotide sequence ID" value="NZ_JTJM01000032.1"/>
</dbReference>
<name>A0A1A7NRC9_9PAST</name>
<dbReference type="SUPFAM" id="SSF55154">
    <property type="entry name" value="CYTH-like phosphatases"/>
    <property type="match status" value="1"/>
</dbReference>
<protein>
    <submittedName>
        <fullName evidence="2">CYTH domain-containing protein</fullName>
    </submittedName>
</protein>
<dbReference type="InterPro" id="IPR039013">
    <property type="entry name" value="YgiF"/>
</dbReference>
<evidence type="ECO:0000259" key="1">
    <source>
        <dbReference type="PROSITE" id="PS51707"/>
    </source>
</evidence>
<dbReference type="Proteomes" id="UP000243558">
    <property type="component" value="Unassembled WGS sequence"/>
</dbReference>
<dbReference type="AlphaFoldDB" id="A0A1A7NRC9"/>